<feature type="domain" description="Enoyl reductase (ER)" evidence="9">
    <location>
        <begin position="99"/>
        <end position="431"/>
    </location>
</feature>
<dbReference type="InterPro" id="IPR013154">
    <property type="entry name" value="ADH-like_N"/>
</dbReference>
<dbReference type="PANTHER" id="PTHR43161">
    <property type="entry name" value="SORBITOL DEHYDROGENASE"/>
    <property type="match status" value="1"/>
</dbReference>
<dbReference type="Gene3D" id="3.90.180.10">
    <property type="entry name" value="Medium-chain alcohol dehydrogenases, catalytic domain"/>
    <property type="match status" value="1"/>
</dbReference>
<dbReference type="Pfam" id="PF08240">
    <property type="entry name" value="ADH_N"/>
    <property type="match status" value="1"/>
</dbReference>
<dbReference type="Pfam" id="PF00107">
    <property type="entry name" value="ADH_zinc_N"/>
    <property type="match status" value="1"/>
</dbReference>
<accession>A0A8K0CY13</accession>
<comment type="cofactor">
    <cofactor evidence="1 8">
        <name>Zn(2+)</name>
        <dbReference type="ChEBI" id="CHEBI:29105"/>
    </cofactor>
</comment>
<keyword evidence="5" id="KW-0560">Oxidoreductase</keyword>
<dbReference type="AlphaFoldDB" id="A0A8K0CY13"/>
<evidence type="ECO:0000256" key="3">
    <source>
        <dbReference type="ARBA" id="ARBA00022723"/>
    </source>
</evidence>
<dbReference type="CDD" id="cd05285">
    <property type="entry name" value="sorbitol_DH"/>
    <property type="match status" value="1"/>
</dbReference>
<name>A0A8K0CY13_IGNLU</name>
<proteinExistence type="inferred from homology"/>
<dbReference type="InterPro" id="IPR045306">
    <property type="entry name" value="SDH-like"/>
</dbReference>
<dbReference type="SMART" id="SM00829">
    <property type="entry name" value="PKS_ER"/>
    <property type="match status" value="1"/>
</dbReference>
<dbReference type="PANTHER" id="PTHR43161:SF9">
    <property type="entry name" value="SORBITOL DEHYDROGENASE"/>
    <property type="match status" value="1"/>
</dbReference>
<dbReference type="InterPro" id="IPR013149">
    <property type="entry name" value="ADH-like_C"/>
</dbReference>
<protein>
    <recommendedName>
        <fullName evidence="6">Sorbitol dehydrogenase</fullName>
    </recommendedName>
    <alternativeName>
        <fullName evidence="7">Polyol dehydrogenase</fullName>
    </alternativeName>
</protein>
<gene>
    <name evidence="10" type="ORF">ILUMI_12732</name>
</gene>
<evidence type="ECO:0000256" key="1">
    <source>
        <dbReference type="ARBA" id="ARBA00001947"/>
    </source>
</evidence>
<evidence type="ECO:0000313" key="10">
    <source>
        <dbReference type="EMBL" id="KAF2893447.1"/>
    </source>
</evidence>
<sequence length="445" mass="49657">MALLTKSTRLNKLYWKNVLSNLLFRNIRVTFSFPRNSLHYGGVRQIIEKSKDKKKIEPKRNFNNIEEMVILAENNDVLPRFEEKASFNFSDNLSAVLYGIGDLRLEQRPLPKYSEKEVLIATECVGLSKADINFISKREYKNYVLEKPLILGHEASGTVAEVGCKVTKFRPGDRVAIEPTIPCRICEWCKKGRFNLCPDIYFCGMPPSNGTLSRFFAWPEDFCLKLPHHVGFDEAALLEPLAVAHHACKRGGITVGSKVVICGSSPIGILSMLCAKACGATNIIVTDTKSDRLRCANTMGANNIIFVKKSAKDDHLTKEILEALGGQAHVCLECSGSPQALRISAEITKPGGTIVLVTPSPFGTAIQTKCLEEEIDIRGVLNYCNNYQNALDLIATGRLDFTSMITHDYKLTDIMQAYNVAKTGRAIKILIHTNPKWIPSRRRNY</sequence>
<evidence type="ECO:0000259" key="9">
    <source>
        <dbReference type="SMART" id="SM00829"/>
    </source>
</evidence>
<evidence type="ECO:0000256" key="7">
    <source>
        <dbReference type="ARBA" id="ARBA00032485"/>
    </source>
</evidence>
<keyword evidence="11" id="KW-1185">Reference proteome</keyword>
<evidence type="ECO:0000313" key="11">
    <source>
        <dbReference type="Proteomes" id="UP000801492"/>
    </source>
</evidence>
<comment type="caution">
    <text evidence="10">The sequence shown here is derived from an EMBL/GenBank/DDBJ whole genome shotgun (WGS) entry which is preliminary data.</text>
</comment>
<reference evidence="10" key="1">
    <citation type="submission" date="2019-08" db="EMBL/GenBank/DDBJ databases">
        <title>The genome of the North American firefly Photinus pyralis.</title>
        <authorList>
            <consortium name="Photinus pyralis genome working group"/>
            <person name="Fallon T.R."/>
            <person name="Sander Lower S.E."/>
            <person name="Weng J.-K."/>
        </authorList>
    </citation>
    <scope>NUCLEOTIDE SEQUENCE</scope>
    <source>
        <strain evidence="10">TRF0915ILg1</strain>
        <tissue evidence="10">Whole body</tissue>
    </source>
</reference>
<keyword evidence="4 8" id="KW-0862">Zinc</keyword>
<dbReference type="GO" id="GO:0006062">
    <property type="term" value="P:sorbitol catabolic process"/>
    <property type="evidence" value="ECO:0007669"/>
    <property type="project" value="TreeGrafter"/>
</dbReference>
<dbReference type="GO" id="GO:0008270">
    <property type="term" value="F:zinc ion binding"/>
    <property type="evidence" value="ECO:0007669"/>
    <property type="project" value="InterPro"/>
</dbReference>
<evidence type="ECO:0000256" key="8">
    <source>
        <dbReference type="RuleBase" id="RU361277"/>
    </source>
</evidence>
<dbReference type="Gene3D" id="3.40.50.720">
    <property type="entry name" value="NAD(P)-binding Rossmann-like Domain"/>
    <property type="match status" value="1"/>
</dbReference>
<dbReference type="PROSITE" id="PS00059">
    <property type="entry name" value="ADH_ZINC"/>
    <property type="match status" value="1"/>
</dbReference>
<dbReference type="SUPFAM" id="SSF50129">
    <property type="entry name" value="GroES-like"/>
    <property type="match status" value="1"/>
</dbReference>
<dbReference type="InterPro" id="IPR011032">
    <property type="entry name" value="GroES-like_sf"/>
</dbReference>
<evidence type="ECO:0000256" key="5">
    <source>
        <dbReference type="ARBA" id="ARBA00023002"/>
    </source>
</evidence>
<keyword evidence="3 8" id="KW-0479">Metal-binding</keyword>
<dbReference type="GO" id="GO:0003939">
    <property type="term" value="F:L-iditol 2-dehydrogenase (NAD+) activity"/>
    <property type="evidence" value="ECO:0007669"/>
    <property type="project" value="TreeGrafter"/>
</dbReference>
<dbReference type="InterPro" id="IPR002328">
    <property type="entry name" value="ADH_Zn_CS"/>
</dbReference>
<dbReference type="EMBL" id="VTPC01007979">
    <property type="protein sequence ID" value="KAF2893447.1"/>
    <property type="molecule type" value="Genomic_DNA"/>
</dbReference>
<evidence type="ECO:0000256" key="6">
    <source>
        <dbReference type="ARBA" id="ARBA00026132"/>
    </source>
</evidence>
<dbReference type="SUPFAM" id="SSF51735">
    <property type="entry name" value="NAD(P)-binding Rossmann-fold domains"/>
    <property type="match status" value="1"/>
</dbReference>
<dbReference type="Proteomes" id="UP000801492">
    <property type="component" value="Unassembled WGS sequence"/>
</dbReference>
<dbReference type="OrthoDB" id="1879366at2759"/>
<dbReference type="InterPro" id="IPR036291">
    <property type="entry name" value="NAD(P)-bd_dom_sf"/>
</dbReference>
<dbReference type="InterPro" id="IPR020843">
    <property type="entry name" value="ER"/>
</dbReference>
<organism evidence="10 11">
    <name type="scientific">Ignelater luminosus</name>
    <name type="common">Cucubano</name>
    <name type="synonym">Pyrophorus luminosus</name>
    <dbReference type="NCBI Taxonomy" id="2038154"/>
    <lineage>
        <taxon>Eukaryota</taxon>
        <taxon>Metazoa</taxon>
        <taxon>Ecdysozoa</taxon>
        <taxon>Arthropoda</taxon>
        <taxon>Hexapoda</taxon>
        <taxon>Insecta</taxon>
        <taxon>Pterygota</taxon>
        <taxon>Neoptera</taxon>
        <taxon>Endopterygota</taxon>
        <taxon>Coleoptera</taxon>
        <taxon>Polyphaga</taxon>
        <taxon>Elateriformia</taxon>
        <taxon>Elateroidea</taxon>
        <taxon>Elateridae</taxon>
        <taxon>Agrypninae</taxon>
        <taxon>Pyrophorini</taxon>
        <taxon>Ignelater</taxon>
    </lineage>
</organism>
<evidence type="ECO:0000256" key="4">
    <source>
        <dbReference type="ARBA" id="ARBA00022833"/>
    </source>
</evidence>
<comment type="similarity">
    <text evidence="2 8">Belongs to the zinc-containing alcohol dehydrogenase family.</text>
</comment>
<evidence type="ECO:0000256" key="2">
    <source>
        <dbReference type="ARBA" id="ARBA00008072"/>
    </source>
</evidence>